<keyword evidence="10" id="KW-1185">Reference proteome</keyword>
<evidence type="ECO:0000256" key="7">
    <source>
        <dbReference type="SAM" id="Phobius"/>
    </source>
</evidence>
<dbReference type="GO" id="GO:0005886">
    <property type="term" value="C:plasma membrane"/>
    <property type="evidence" value="ECO:0007669"/>
    <property type="project" value="UniProtKB-SubCell"/>
</dbReference>
<feature type="transmembrane region" description="Helical" evidence="7">
    <location>
        <begin position="417"/>
        <end position="437"/>
    </location>
</feature>
<keyword evidence="6 7" id="KW-0472">Membrane</keyword>
<evidence type="ECO:0000256" key="4">
    <source>
        <dbReference type="ARBA" id="ARBA00022692"/>
    </source>
</evidence>
<dbReference type="AlphaFoldDB" id="A0A7D4HV19"/>
<dbReference type="SUPFAM" id="SSF103473">
    <property type="entry name" value="MFS general substrate transporter"/>
    <property type="match status" value="1"/>
</dbReference>
<organism evidence="9 10">
    <name type="scientific">Achromobacter pestifer</name>
    <dbReference type="NCBI Taxonomy" id="1353889"/>
    <lineage>
        <taxon>Bacteria</taxon>
        <taxon>Pseudomonadati</taxon>
        <taxon>Pseudomonadota</taxon>
        <taxon>Betaproteobacteria</taxon>
        <taxon>Burkholderiales</taxon>
        <taxon>Alcaligenaceae</taxon>
        <taxon>Achromobacter</taxon>
    </lineage>
</organism>
<feature type="transmembrane region" description="Helical" evidence="7">
    <location>
        <begin position="346"/>
        <end position="365"/>
    </location>
</feature>
<dbReference type="KEGG" id="apes:FOC84_29780"/>
<evidence type="ECO:0000256" key="2">
    <source>
        <dbReference type="ARBA" id="ARBA00022448"/>
    </source>
</evidence>
<keyword evidence="5 7" id="KW-1133">Transmembrane helix</keyword>
<dbReference type="EMBL" id="CP053985">
    <property type="protein sequence ID" value="QKH38899.1"/>
    <property type="molecule type" value="Genomic_DNA"/>
</dbReference>
<keyword evidence="2" id="KW-0813">Transport</keyword>
<dbReference type="InterPro" id="IPR036259">
    <property type="entry name" value="MFS_trans_sf"/>
</dbReference>
<feature type="transmembrane region" description="Helical" evidence="7">
    <location>
        <begin position="63"/>
        <end position="81"/>
    </location>
</feature>
<comment type="subcellular location">
    <subcellularLocation>
        <location evidence="1">Cell membrane</location>
        <topology evidence="1">Multi-pass membrane protein</topology>
    </subcellularLocation>
</comment>
<dbReference type="PANTHER" id="PTHR42718:SF46">
    <property type="entry name" value="BLR6921 PROTEIN"/>
    <property type="match status" value="1"/>
</dbReference>
<feature type="transmembrane region" description="Helical" evidence="7">
    <location>
        <begin position="151"/>
        <end position="169"/>
    </location>
</feature>
<reference evidence="9 10" key="1">
    <citation type="submission" date="2020-05" db="EMBL/GenBank/DDBJ databases">
        <title>FDA dAtabase for Regulatory Grade micrObial Sequences (FDA-ARGOS): Supporting development and validation of Infectious Disease Dx tests.</title>
        <authorList>
            <person name="Sproer C."/>
            <person name="Gronow S."/>
            <person name="Severitt S."/>
            <person name="Schroder I."/>
            <person name="Tallon L."/>
            <person name="Sadzewicz L."/>
            <person name="Zhao X."/>
            <person name="Vavikolanu K."/>
            <person name="Mehta A."/>
            <person name="Aluvathingal J."/>
            <person name="Nadendla S."/>
            <person name="Myers T."/>
            <person name="Yan Y."/>
            <person name="Sichtig H."/>
        </authorList>
    </citation>
    <scope>NUCLEOTIDE SEQUENCE [LARGE SCALE GENOMIC DNA]</scope>
    <source>
        <strain evidence="9 10">FDAARGOS_790</strain>
    </source>
</reference>
<dbReference type="GO" id="GO:0022857">
    <property type="term" value="F:transmembrane transporter activity"/>
    <property type="evidence" value="ECO:0007669"/>
    <property type="project" value="InterPro"/>
</dbReference>
<feature type="transmembrane region" description="Helical" evidence="7">
    <location>
        <begin position="28"/>
        <end position="51"/>
    </location>
</feature>
<feature type="transmembrane region" description="Helical" evidence="7">
    <location>
        <begin position="212"/>
        <end position="231"/>
    </location>
</feature>
<dbReference type="PROSITE" id="PS50850">
    <property type="entry name" value="MFS"/>
    <property type="match status" value="1"/>
</dbReference>
<evidence type="ECO:0000313" key="10">
    <source>
        <dbReference type="Proteomes" id="UP000500970"/>
    </source>
</evidence>
<accession>A0A7D4HV19</accession>
<feature type="transmembrane region" description="Helical" evidence="7">
    <location>
        <begin position="371"/>
        <end position="396"/>
    </location>
</feature>
<gene>
    <name evidence="9" type="ORF">FOC84_29780</name>
</gene>
<dbReference type="Gene3D" id="1.20.1250.20">
    <property type="entry name" value="MFS general substrate transporter like domains"/>
    <property type="match status" value="1"/>
</dbReference>
<dbReference type="RefSeq" id="WP_173148657.1">
    <property type="nucleotide sequence ID" value="NZ_CP053985.1"/>
</dbReference>
<dbReference type="Proteomes" id="UP000500970">
    <property type="component" value="Chromosome"/>
</dbReference>
<feature type="transmembrane region" description="Helical" evidence="7">
    <location>
        <begin position="449"/>
        <end position="469"/>
    </location>
</feature>
<dbReference type="PANTHER" id="PTHR42718">
    <property type="entry name" value="MAJOR FACILITATOR SUPERFAMILY MULTIDRUG TRANSPORTER MFSC"/>
    <property type="match status" value="1"/>
</dbReference>
<dbReference type="InterPro" id="IPR011701">
    <property type="entry name" value="MFS"/>
</dbReference>
<proteinExistence type="predicted"/>
<evidence type="ECO:0000256" key="5">
    <source>
        <dbReference type="ARBA" id="ARBA00022989"/>
    </source>
</evidence>
<dbReference type="Pfam" id="PF07690">
    <property type="entry name" value="MFS_1"/>
    <property type="match status" value="1"/>
</dbReference>
<feature type="domain" description="Major facilitator superfamily (MFS) profile" evidence="8">
    <location>
        <begin position="27"/>
        <end position="476"/>
    </location>
</feature>
<keyword evidence="4 7" id="KW-0812">Transmembrane</keyword>
<evidence type="ECO:0000313" key="9">
    <source>
        <dbReference type="EMBL" id="QKH38899.1"/>
    </source>
</evidence>
<keyword evidence="3" id="KW-1003">Cell membrane</keyword>
<protein>
    <submittedName>
        <fullName evidence="9">MFS transporter</fullName>
    </submittedName>
</protein>
<feature type="transmembrane region" description="Helical" evidence="7">
    <location>
        <begin position="313"/>
        <end position="334"/>
    </location>
</feature>
<evidence type="ECO:0000256" key="1">
    <source>
        <dbReference type="ARBA" id="ARBA00004651"/>
    </source>
</evidence>
<dbReference type="InterPro" id="IPR020846">
    <property type="entry name" value="MFS_dom"/>
</dbReference>
<evidence type="ECO:0000259" key="8">
    <source>
        <dbReference type="PROSITE" id="PS50850"/>
    </source>
</evidence>
<sequence length="489" mass="52367">MAQDSTQTIPAPALVAGYTGRRRNTLTALLVATAFFMENLDGTVITTAMPAMASDFGVIPTDLGLGISAYLLTLGVFIPISGWMGERFGSRRVFCSALILFTLASLACGLVNNLWAFIALRVAQGIGGAMMVPVGRLVLLRSTPKHDLMRIMSILIWPGLFAPVLGPPLGGFITEYTSWRWIFYLNIPVGIAALAAAWLLIPTELGDTRRPFDWKGFFWIGAGLAGVLWAVELCGRPVPPWKEMILCLGVGTAFLFIGVRHLNRHPHPMLSLAPIKRHSYAVNIRGGSLFRMSVGAVPFLLPLMFQVGYGMDAFHAGQLVLAVFAGNLAMKMFTTPVMKRFGFRRILLCNGVFNTLALAACALIGPEMSFLTTAVILFIGGLSRSMQFTALNTLAFAEMPQEDLSAASSLFSTMSQLALGMGIALGAIAIRIGEWAAPVVGLDHAPGAAYRLAFLVVAVVSCAGMLDLLGLKREAGSAVTGVRVEGRAK</sequence>
<feature type="transmembrane region" description="Helical" evidence="7">
    <location>
        <begin position="181"/>
        <end position="200"/>
    </location>
</feature>
<evidence type="ECO:0000256" key="6">
    <source>
        <dbReference type="ARBA" id="ARBA00023136"/>
    </source>
</evidence>
<evidence type="ECO:0000256" key="3">
    <source>
        <dbReference type="ARBA" id="ARBA00022475"/>
    </source>
</evidence>
<feature type="transmembrane region" description="Helical" evidence="7">
    <location>
        <begin position="93"/>
        <end position="112"/>
    </location>
</feature>
<name>A0A7D4HV19_9BURK</name>
<feature type="transmembrane region" description="Helical" evidence="7">
    <location>
        <begin position="243"/>
        <end position="262"/>
    </location>
</feature>
<dbReference type="Gene3D" id="1.20.1720.10">
    <property type="entry name" value="Multidrug resistance protein D"/>
    <property type="match status" value="1"/>
</dbReference>